<keyword evidence="2" id="KW-1185">Reference proteome</keyword>
<protein>
    <submittedName>
        <fullName evidence="1">Uncharacterized protein</fullName>
    </submittedName>
</protein>
<gene>
    <name evidence="1" type="ORF">ACFSJU_12545</name>
</gene>
<reference evidence="2" key="1">
    <citation type="journal article" date="2019" name="Int. J. Syst. Evol. Microbiol.">
        <title>The Global Catalogue of Microorganisms (GCM) 10K type strain sequencing project: providing services to taxonomists for standard genome sequencing and annotation.</title>
        <authorList>
            <consortium name="The Broad Institute Genomics Platform"/>
            <consortium name="The Broad Institute Genome Sequencing Center for Infectious Disease"/>
            <person name="Wu L."/>
            <person name="Ma J."/>
        </authorList>
    </citation>
    <scope>NUCLEOTIDE SEQUENCE [LARGE SCALE GENOMIC DNA]</scope>
    <source>
        <strain evidence="2">KCTC 42217</strain>
    </source>
</reference>
<evidence type="ECO:0000313" key="1">
    <source>
        <dbReference type="EMBL" id="MFD2163226.1"/>
    </source>
</evidence>
<proteinExistence type="predicted"/>
<dbReference type="Proteomes" id="UP001597387">
    <property type="component" value="Unassembled WGS sequence"/>
</dbReference>
<evidence type="ECO:0000313" key="2">
    <source>
        <dbReference type="Proteomes" id="UP001597387"/>
    </source>
</evidence>
<dbReference type="EMBL" id="JBHUHZ010000002">
    <property type="protein sequence ID" value="MFD2163226.1"/>
    <property type="molecule type" value="Genomic_DNA"/>
</dbReference>
<dbReference type="RefSeq" id="WP_255901224.1">
    <property type="nucleotide sequence ID" value="NZ_JAFMZO010000002.1"/>
</dbReference>
<name>A0ABW4ZN16_9SPHI</name>
<organism evidence="1 2">
    <name type="scientific">Paradesertivirga mongoliensis</name>
    <dbReference type="NCBI Taxonomy" id="2100740"/>
    <lineage>
        <taxon>Bacteria</taxon>
        <taxon>Pseudomonadati</taxon>
        <taxon>Bacteroidota</taxon>
        <taxon>Sphingobacteriia</taxon>
        <taxon>Sphingobacteriales</taxon>
        <taxon>Sphingobacteriaceae</taxon>
        <taxon>Paradesertivirga</taxon>
    </lineage>
</organism>
<sequence length="70" mass="8242">METTEHLQKLGEETLYLETIYLNLKIEKALQGDDFTKDELLAEAESLWKEIDSEYFDFLTFLQNNHKDAA</sequence>
<accession>A0ABW4ZN16</accession>
<comment type="caution">
    <text evidence="1">The sequence shown here is derived from an EMBL/GenBank/DDBJ whole genome shotgun (WGS) entry which is preliminary data.</text>
</comment>